<dbReference type="EMBL" id="MRWU01000001">
    <property type="protein sequence ID" value="OSX97113.1"/>
    <property type="molecule type" value="Genomic_DNA"/>
</dbReference>
<evidence type="ECO:0000259" key="8">
    <source>
        <dbReference type="SMART" id="SM00148"/>
    </source>
</evidence>
<evidence type="ECO:0000256" key="5">
    <source>
        <dbReference type="ARBA" id="ARBA00030474"/>
    </source>
</evidence>
<sequence length="471" mass="52693">MNKIKMRNFFKISILTCFTLASLSTPSTIFADSHPGYSYESNIGYQNPAWMSKVADSTKLSEISIPGTHGTMALHGASFLDENLTRNQTMSLPQQLNSGIRYVDMRVKRVKDSFAMYHGIVNQKAMFEDVLKEAIQFLKDHPTETILMRLKEETTPESGSLSFEEILNKYKDLNSSYFWDPSSVPTSKRNNPTLGDIRGKIVILQNFTASQQYGINYDSLNIQDTFEIENGPDGMYEKWNAVKTHLQNANNNFNNDKIYLNHFSGTGGAAALLNNVYPWFVASGKESRNTDSNPKMIQKATTNAWEDFPRDINGQVFYGGMNTLGTEFLQQGGMKHTGIIAADFPGPGLIDSIIKLNGIHSNEKEILISQISSESSPLSGQKNRSSQNFKIDSLPVGTKELKWIIEPSEKDHPSTISFNVMIDVSLGTDSIRWKNISHGSRTEAYTNTKYYIASPLGATNKFTVKIYAITN</sequence>
<dbReference type="CDD" id="cd08586">
    <property type="entry name" value="PI-PLCc_BcPLC_like"/>
    <property type="match status" value="1"/>
</dbReference>
<dbReference type="GO" id="GO:0016042">
    <property type="term" value="P:lipid catabolic process"/>
    <property type="evidence" value="ECO:0007669"/>
    <property type="project" value="UniProtKB-KW"/>
</dbReference>
<comment type="catalytic activity">
    <reaction evidence="1">
        <text>a 1,2-diacyl-sn-glycero-3-phospho-(1D-myo-inositol) = 1D-myo-inositol 1,2-cyclic phosphate + a 1,2-diacyl-sn-glycerol</text>
        <dbReference type="Rhea" id="RHEA:17093"/>
        <dbReference type="ChEBI" id="CHEBI:17815"/>
        <dbReference type="ChEBI" id="CHEBI:57880"/>
        <dbReference type="ChEBI" id="CHEBI:58484"/>
        <dbReference type="EC" id="4.6.1.13"/>
    </reaction>
</comment>
<evidence type="ECO:0000313" key="15">
    <source>
        <dbReference type="Proteomes" id="UP000194131"/>
    </source>
</evidence>
<dbReference type="RefSeq" id="WP_002127484.1">
    <property type="nucleotide sequence ID" value="NZ_CM125442.1"/>
</dbReference>
<accession>A0A084J2H6</accession>
<dbReference type="EMBL" id="AHEV01000013">
    <property type="protein sequence ID" value="EJR41311.1"/>
    <property type="molecule type" value="Genomic_DNA"/>
</dbReference>
<dbReference type="GO" id="GO:0004436">
    <property type="term" value="F:phosphatidylinositol diacylglycerol-lyase activity"/>
    <property type="evidence" value="ECO:0007669"/>
    <property type="project" value="UniProtKB-EC"/>
</dbReference>
<dbReference type="AlphaFoldDB" id="A0A084J2H6"/>
<dbReference type="KEGG" id="bmyo:BG05_3483"/>
<dbReference type="Gene3D" id="3.20.20.190">
    <property type="entry name" value="Phosphatidylinositol (PI) phosphodiesterase"/>
    <property type="match status" value="1"/>
</dbReference>
<evidence type="ECO:0000313" key="11">
    <source>
        <dbReference type="EMBL" id="OSX97113.1"/>
    </source>
</evidence>
<feature type="signal peptide" evidence="7">
    <location>
        <begin position="1"/>
        <end position="31"/>
    </location>
</feature>
<evidence type="ECO:0000313" key="13">
    <source>
        <dbReference type="Proteomes" id="UP000006976"/>
    </source>
</evidence>
<dbReference type="GO" id="GO:0008081">
    <property type="term" value="F:phosphoric diester hydrolase activity"/>
    <property type="evidence" value="ECO:0007669"/>
    <property type="project" value="InterPro"/>
</dbReference>
<organism evidence="11 15">
    <name type="scientific">Bacillus mycoides</name>
    <dbReference type="NCBI Taxonomy" id="1405"/>
    <lineage>
        <taxon>Bacteria</taxon>
        <taxon>Bacillati</taxon>
        <taxon>Bacillota</taxon>
        <taxon>Bacilli</taxon>
        <taxon>Bacillales</taxon>
        <taxon>Bacillaceae</taxon>
        <taxon>Bacillus</taxon>
        <taxon>Bacillus cereus group</taxon>
    </lineage>
</organism>
<keyword evidence="11" id="KW-0456">Lyase</keyword>
<evidence type="ECO:0000256" key="4">
    <source>
        <dbReference type="ARBA" id="ARBA00022963"/>
    </source>
</evidence>
<dbReference type="Proteomes" id="UP000190696">
    <property type="component" value="Unassembled WGS sequence"/>
</dbReference>
<evidence type="ECO:0000313" key="9">
    <source>
        <dbReference type="EMBL" id="EJR41311.1"/>
    </source>
</evidence>
<dbReference type="Proteomes" id="UP000006976">
    <property type="component" value="Unassembled WGS sequence"/>
</dbReference>
<dbReference type="InterPro" id="IPR051057">
    <property type="entry name" value="PI-PLC_domain"/>
</dbReference>
<reference evidence="12 16" key="4">
    <citation type="submission" date="2020-12" db="EMBL/GenBank/DDBJ databases">
        <title>FDA dAtabase for Regulatory Grade micrObial Sequences (FDA-ARGOS): Supporting development and validation of Infectious Disease Dx tests.</title>
        <authorList>
            <person name="Nelson B."/>
            <person name="Plummer A."/>
            <person name="Tallon L."/>
            <person name="Sadzewicz L."/>
            <person name="Zhao X."/>
            <person name="Boylan J."/>
            <person name="Ott S."/>
            <person name="Bowen H."/>
            <person name="Vavikolanu K."/>
            <person name="Mehta A."/>
            <person name="Aluvathingal J."/>
            <person name="Nadendla S."/>
            <person name="Myers T."/>
            <person name="Yan Y."/>
            <person name="Sichtig H."/>
        </authorList>
    </citation>
    <scope>NUCLEOTIDE SEQUENCE [LARGE SCALE GENOMIC DNA]</scope>
    <source>
        <strain evidence="12 16">FDAARGOS_924</strain>
    </source>
</reference>
<dbReference type="Pfam" id="PF00388">
    <property type="entry name" value="PI-PLC-X"/>
    <property type="match status" value="1"/>
</dbReference>
<protein>
    <recommendedName>
        <fullName evidence="3">1-phosphatidylinositol phosphodiesterase</fullName>
        <ecNumber evidence="2">4.6.1.13</ecNumber>
    </recommendedName>
    <alternativeName>
        <fullName evidence="5">Phosphatidylinositol diacylglycerol-lyase</fullName>
    </alternativeName>
    <alternativeName>
        <fullName evidence="6">Phosphatidylinositol-specific phospholipase C</fullName>
    </alternativeName>
</protein>
<proteinExistence type="predicted"/>
<keyword evidence="4" id="KW-0442">Lipid degradation</keyword>
<name>A0A084J2H6_BACMY</name>
<evidence type="ECO:0000256" key="6">
    <source>
        <dbReference type="ARBA" id="ARBA00030782"/>
    </source>
</evidence>
<keyword evidence="16" id="KW-1185">Reference proteome</keyword>
<dbReference type="SUPFAM" id="SSF51695">
    <property type="entry name" value="PLC-like phosphodiesterases"/>
    <property type="match status" value="1"/>
</dbReference>
<keyword evidence="4" id="KW-0443">Lipid metabolism</keyword>
<evidence type="ECO:0000256" key="3">
    <source>
        <dbReference type="ARBA" id="ARBA00019758"/>
    </source>
</evidence>
<dbReference type="EMBL" id="CP065877">
    <property type="protein sequence ID" value="QQA18245.1"/>
    <property type="molecule type" value="Genomic_DNA"/>
</dbReference>
<feature type="domain" description="Phosphatidylinositol-specific phospholipase C X" evidence="8">
    <location>
        <begin position="55"/>
        <end position="206"/>
    </location>
</feature>
<dbReference type="EC" id="4.6.1.13" evidence="2"/>
<keyword evidence="7" id="KW-0732">Signal</keyword>
<accession>J8IUR1</accession>
<evidence type="ECO:0000313" key="10">
    <source>
        <dbReference type="EMBL" id="OOR03611.1"/>
    </source>
</evidence>
<evidence type="ECO:0000256" key="1">
    <source>
        <dbReference type="ARBA" id="ARBA00001316"/>
    </source>
</evidence>
<reference evidence="10 14" key="3">
    <citation type="submission" date="2017-01" db="EMBL/GenBank/DDBJ databases">
        <title>Bacillus cereus isolates.</title>
        <authorList>
            <person name="Beno S.M."/>
        </authorList>
    </citation>
    <scope>NUCLEOTIDE SEQUENCE [LARGE SCALE GENOMIC DNA]</scope>
    <source>
        <strain evidence="10 14">FSL W7-1108</strain>
    </source>
</reference>
<dbReference type="PANTHER" id="PTHR13593:SF113">
    <property type="entry name" value="SI:DKEY-266F7.9"/>
    <property type="match status" value="1"/>
</dbReference>
<gene>
    <name evidence="10" type="ORF">BW900_26010</name>
    <name evidence="12" type="ORF">I6G81_12745</name>
    <name evidence="9" type="ORF">III_02948</name>
    <name evidence="11" type="ORF">S3E15_00744</name>
</gene>
<evidence type="ECO:0000313" key="12">
    <source>
        <dbReference type="EMBL" id="QQA18245.1"/>
    </source>
</evidence>
<evidence type="ECO:0000256" key="2">
    <source>
        <dbReference type="ARBA" id="ARBA00012581"/>
    </source>
</evidence>
<reference evidence="9 13" key="1">
    <citation type="submission" date="2012-04" db="EMBL/GenBank/DDBJ databases">
        <title>The Genome Sequence of Bacillus cereus VD078.</title>
        <authorList>
            <consortium name="The Broad Institute Genome Sequencing Platform"/>
            <consortium name="The Broad Institute Genome Sequencing Center for Infectious Disease"/>
            <person name="Feldgarden M."/>
            <person name="Van der Auwera G.A."/>
            <person name="Mahillon J."/>
            <person name="Duprez V."/>
            <person name="Timmery S."/>
            <person name="Mattelet C."/>
            <person name="Dierick K."/>
            <person name="Sun M."/>
            <person name="Yu Z."/>
            <person name="Zhu L."/>
            <person name="Hu X."/>
            <person name="Shank E.B."/>
            <person name="Swiecicka I."/>
            <person name="Hansen B.M."/>
            <person name="Andrup L."/>
            <person name="Young S.K."/>
            <person name="Zeng Q."/>
            <person name="Gargeya S."/>
            <person name="Fitzgerald M."/>
            <person name="Haas B."/>
            <person name="Abouelleil A."/>
            <person name="Alvarado L."/>
            <person name="Arachchi H.M."/>
            <person name="Berlin A."/>
            <person name="Chapman S.B."/>
            <person name="Goldberg J."/>
            <person name="Griggs A."/>
            <person name="Gujja S."/>
            <person name="Hansen M."/>
            <person name="Howarth C."/>
            <person name="Imamovic A."/>
            <person name="Larimer J."/>
            <person name="McCowen C."/>
            <person name="Montmayeur A."/>
            <person name="Murphy C."/>
            <person name="Neiman D."/>
            <person name="Pearson M."/>
            <person name="Priest M."/>
            <person name="Roberts A."/>
            <person name="Saif S."/>
            <person name="Shea T."/>
            <person name="Sisk P."/>
            <person name="Sykes S."/>
            <person name="Wortman J."/>
            <person name="Nusbaum C."/>
            <person name="Birren B."/>
        </authorList>
    </citation>
    <scope>NUCLEOTIDE SEQUENCE [LARGE SCALE GENOMIC DNA]</scope>
    <source>
        <strain evidence="9 13">VD078</strain>
    </source>
</reference>
<evidence type="ECO:0000313" key="16">
    <source>
        <dbReference type="Proteomes" id="UP000596196"/>
    </source>
</evidence>
<evidence type="ECO:0000256" key="7">
    <source>
        <dbReference type="SAM" id="SignalP"/>
    </source>
</evidence>
<dbReference type="SMART" id="SM00148">
    <property type="entry name" value="PLCXc"/>
    <property type="match status" value="1"/>
</dbReference>
<dbReference type="Proteomes" id="UP000194131">
    <property type="component" value="Unassembled WGS sequence"/>
</dbReference>
<dbReference type="InterPro" id="IPR000909">
    <property type="entry name" value="PLipase_C_PInositol-sp_X_dom"/>
</dbReference>
<dbReference type="PROSITE" id="PS50007">
    <property type="entry name" value="PIPLC_X_DOMAIN"/>
    <property type="match status" value="1"/>
</dbReference>
<feature type="chain" id="PRO_5013441754" description="1-phosphatidylinositol phosphodiesterase" evidence="7">
    <location>
        <begin position="32"/>
        <end position="471"/>
    </location>
</feature>
<accession>A0A0B5S9R6</accession>
<dbReference type="PANTHER" id="PTHR13593">
    <property type="match status" value="1"/>
</dbReference>
<dbReference type="EMBL" id="MUAI01000038">
    <property type="protein sequence ID" value="OOR03611.1"/>
    <property type="molecule type" value="Genomic_DNA"/>
</dbReference>
<dbReference type="Proteomes" id="UP000596196">
    <property type="component" value="Chromosome"/>
</dbReference>
<reference evidence="11 15" key="2">
    <citation type="submission" date="2016-12" db="EMBL/GenBank/DDBJ databases">
        <title>Genome Sequences of Twelve Sporeforming Bacillus Species Isolated from Foods.</title>
        <authorList>
            <person name="De Jong A."/>
            <person name="Holsappel S."/>
            <person name="Kuipers O.P."/>
        </authorList>
    </citation>
    <scope>NUCLEOTIDE SEQUENCE [LARGE SCALE GENOMIC DNA]</scope>
    <source>
        <strain evidence="11 15">S3E15</strain>
    </source>
</reference>
<evidence type="ECO:0000313" key="14">
    <source>
        <dbReference type="Proteomes" id="UP000190696"/>
    </source>
</evidence>
<dbReference type="InterPro" id="IPR017946">
    <property type="entry name" value="PLC-like_Pdiesterase_TIM-brl"/>
</dbReference>